<gene>
    <name evidence="3" type="ORF">CPOL0286_LOCUS15477</name>
</gene>
<proteinExistence type="predicted"/>
<dbReference type="GO" id="GO:0050821">
    <property type="term" value="P:protein stabilization"/>
    <property type="evidence" value="ECO:0007669"/>
    <property type="project" value="TreeGrafter"/>
</dbReference>
<dbReference type="SUPFAM" id="SSF63491">
    <property type="entry name" value="BAG domain"/>
    <property type="match status" value="1"/>
</dbReference>
<keyword evidence="1" id="KW-0143">Chaperone</keyword>
<dbReference type="SUPFAM" id="SSF54236">
    <property type="entry name" value="Ubiquitin-like"/>
    <property type="match status" value="1"/>
</dbReference>
<dbReference type="EMBL" id="HBKO01034095">
    <property type="protein sequence ID" value="CAE2255589.1"/>
    <property type="molecule type" value="Transcribed_RNA"/>
</dbReference>
<protein>
    <recommendedName>
        <fullName evidence="2">Ubiquitin-like domain-containing protein</fullName>
    </recommendedName>
</protein>
<evidence type="ECO:0000256" key="1">
    <source>
        <dbReference type="ARBA" id="ARBA00023186"/>
    </source>
</evidence>
<dbReference type="Gene3D" id="1.20.58.120">
    <property type="entry name" value="BAG domain"/>
    <property type="match status" value="1"/>
</dbReference>
<dbReference type="Pfam" id="PF00240">
    <property type="entry name" value="ubiquitin"/>
    <property type="match status" value="1"/>
</dbReference>
<dbReference type="CDD" id="cd17039">
    <property type="entry name" value="Ubl_ubiquitin_like"/>
    <property type="match status" value="1"/>
</dbReference>
<organism evidence="3">
    <name type="scientific">Prymnesium polylepis</name>
    <dbReference type="NCBI Taxonomy" id="72548"/>
    <lineage>
        <taxon>Eukaryota</taxon>
        <taxon>Haptista</taxon>
        <taxon>Haptophyta</taxon>
        <taxon>Prymnesiophyceae</taxon>
        <taxon>Prymnesiales</taxon>
        <taxon>Prymnesiaceae</taxon>
        <taxon>Prymnesium</taxon>
    </lineage>
</organism>
<dbReference type="GO" id="GO:0051087">
    <property type="term" value="F:protein-folding chaperone binding"/>
    <property type="evidence" value="ECO:0007669"/>
    <property type="project" value="InterPro"/>
</dbReference>
<sequence>MPLLLKVQGAGHSVEVSVADDATILHIKQAVEASTGLAPEYQRLLHRGKAFDDDCAGAMAVGIADRTKVMLMRSPAYARDQQAIEAIQAISLEIDALEARRGEASAATREEMSTQLSCKLDAVDVGDSDALRQRRRKELKRCEQLAEQTEPS</sequence>
<evidence type="ECO:0000259" key="2">
    <source>
        <dbReference type="PROSITE" id="PS50053"/>
    </source>
</evidence>
<feature type="domain" description="Ubiquitin-like" evidence="2">
    <location>
        <begin position="1"/>
        <end position="72"/>
    </location>
</feature>
<dbReference type="InterPro" id="IPR003103">
    <property type="entry name" value="BAG_domain"/>
</dbReference>
<dbReference type="PANTHER" id="PTHR12329">
    <property type="entry name" value="BCL2-ASSOCIATED ATHANOGENE"/>
    <property type="match status" value="1"/>
</dbReference>
<reference evidence="3" key="1">
    <citation type="submission" date="2021-01" db="EMBL/GenBank/DDBJ databases">
        <authorList>
            <person name="Corre E."/>
            <person name="Pelletier E."/>
            <person name="Niang G."/>
            <person name="Scheremetjew M."/>
            <person name="Finn R."/>
            <person name="Kale V."/>
            <person name="Holt S."/>
            <person name="Cochrane G."/>
            <person name="Meng A."/>
            <person name="Brown T."/>
            <person name="Cohen L."/>
        </authorList>
    </citation>
    <scope>NUCLEOTIDE SEQUENCE</scope>
    <source>
        <strain evidence="3">UIO037</strain>
    </source>
</reference>
<dbReference type="SMART" id="SM00213">
    <property type="entry name" value="UBQ"/>
    <property type="match status" value="1"/>
</dbReference>
<evidence type="ECO:0000313" key="3">
    <source>
        <dbReference type="EMBL" id="CAE2255589.1"/>
    </source>
</evidence>
<dbReference type="GO" id="GO:0000774">
    <property type="term" value="F:adenyl-nucleotide exchange factor activity"/>
    <property type="evidence" value="ECO:0007669"/>
    <property type="project" value="TreeGrafter"/>
</dbReference>
<name>A0A7S4J8B3_9EUKA</name>
<dbReference type="Pfam" id="PF02179">
    <property type="entry name" value="BAG"/>
    <property type="match status" value="1"/>
</dbReference>
<dbReference type="GO" id="GO:0005737">
    <property type="term" value="C:cytoplasm"/>
    <property type="evidence" value="ECO:0007669"/>
    <property type="project" value="TreeGrafter"/>
</dbReference>
<dbReference type="InterPro" id="IPR000626">
    <property type="entry name" value="Ubiquitin-like_dom"/>
</dbReference>
<dbReference type="InterPro" id="IPR039773">
    <property type="entry name" value="BAG_chaperone_regulator"/>
</dbReference>
<dbReference type="Gene3D" id="3.10.20.90">
    <property type="entry name" value="Phosphatidylinositol 3-kinase Catalytic Subunit, Chain A, domain 1"/>
    <property type="match status" value="1"/>
</dbReference>
<accession>A0A7S4J8B3</accession>
<dbReference type="PROSITE" id="PS50053">
    <property type="entry name" value="UBIQUITIN_2"/>
    <property type="match status" value="1"/>
</dbReference>
<dbReference type="InterPro" id="IPR036533">
    <property type="entry name" value="BAG_dom_sf"/>
</dbReference>
<dbReference type="PANTHER" id="PTHR12329:SF16">
    <property type="entry name" value="BAG FAMILY MOLECULAR CHAPERONE REGULATOR 1"/>
    <property type="match status" value="1"/>
</dbReference>
<dbReference type="InterPro" id="IPR029071">
    <property type="entry name" value="Ubiquitin-like_domsf"/>
</dbReference>
<dbReference type="AlphaFoldDB" id="A0A7S4J8B3"/>